<organism evidence="3 4">
    <name type="scientific">Nitratidesulfovibrio vulgaris (strain DP4)</name>
    <name type="common">Desulfovibrio vulgaris</name>
    <dbReference type="NCBI Taxonomy" id="391774"/>
    <lineage>
        <taxon>Bacteria</taxon>
        <taxon>Pseudomonadati</taxon>
        <taxon>Thermodesulfobacteriota</taxon>
        <taxon>Desulfovibrionia</taxon>
        <taxon>Desulfovibrionales</taxon>
        <taxon>Desulfovibrionaceae</taxon>
        <taxon>Nitratidesulfovibrio</taxon>
    </lineage>
</organism>
<dbReference type="Proteomes" id="UP000009173">
    <property type="component" value="Chromosome"/>
</dbReference>
<keyword evidence="1" id="KW-0812">Transmembrane</keyword>
<dbReference type="PANTHER" id="PTHR42709:SF11">
    <property type="entry name" value="DEDA FAMILY PROTEIN"/>
    <property type="match status" value="1"/>
</dbReference>
<reference evidence="4" key="1">
    <citation type="journal article" date="2009" name="Environ. Microbiol.">
        <title>Contribution of mobile genetic elements to Desulfovibrio vulgaris genome plasticity.</title>
        <authorList>
            <person name="Walker C.B."/>
            <person name="Stolyar S."/>
            <person name="Chivian D."/>
            <person name="Pinel N."/>
            <person name="Gabster J.A."/>
            <person name="Dehal P.S."/>
            <person name="He Z."/>
            <person name="Yang Z.K."/>
            <person name="Yen H.C."/>
            <person name="Zhou J."/>
            <person name="Wall J.D."/>
            <person name="Hazen T.C."/>
            <person name="Arkin A.P."/>
            <person name="Stahl D.A."/>
        </authorList>
    </citation>
    <scope>NUCLEOTIDE SEQUENCE [LARGE SCALE GENOMIC DNA]</scope>
    <source>
        <strain evidence="4">DP4</strain>
    </source>
</reference>
<evidence type="ECO:0000256" key="1">
    <source>
        <dbReference type="SAM" id="Phobius"/>
    </source>
</evidence>
<dbReference type="Pfam" id="PF09335">
    <property type="entry name" value="VTT_dom"/>
    <property type="match status" value="1"/>
</dbReference>
<dbReference type="AlphaFoldDB" id="A0A0H3A8E8"/>
<feature type="transmembrane region" description="Helical" evidence="1">
    <location>
        <begin position="109"/>
        <end position="134"/>
    </location>
</feature>
<evidence type="ECO:0000313" key="4">
    <source>
        <dbReference type="Proteomes" id="UP000009173"/>
    </source>
</evidence>
<dbReference type="InterPro" id="IPR051311">
    <property type="entry name" value="DedA_domain"/>
</dbReference>
<dbReference type="HOGENOM" id="CLU_098634_1_0_7"/>
<sequence length="197" mass="21725">MSSGLQRRVLDWVARVSETRWALPCLALISFANSSLFPVTPTVLLVPMALANRGRAMRLAHICLVSAVAGGLLGFVVGRYFMDTLGSPLIHLYGVENEFSLMRRWFEEWGGWAVALAGFTPAPYKVFALTAGALHMDVPSFLLASVVNRGLRFYLVALPIRYYGDRMLTLLEGRRGLLVTGVLLFVAVFLLVRHLAG</sequence>
<protein>
    <recommendedName>
        <fullName evidence="2">VTT domain-containing protein</fullName>
    </recommendedName>
</protein>
<dbReference type="KEGG" id="dvl:Dvul_1314"/>
<dbReference type="EMBL" id="CP000527">
    <property type="protein sequence ID" value="ABM28332.1"/>
    <property type="molecule type" value="Genomic_DNA"/>
</dbReference>
<name>A0A0H3A8E8_NITV4</name>
<feature type="transmembrane region" description="Helical" evidence="1">
    <location>
        <begin position="140"/>
        <end position="164"/>
    </location>
</feature>
<dbReference type="RefSeq" id="WP_010939134.1">
    <property type="nucleotide sequence ID" value="NC_008751.1"/>
</dbReference>
<dbReference type="PANTHER" id="PTHR42709">
    <property type="entry name" value="ALKALINE PHOSPHATASE LIKE PROTEIN"/>
    <property type="match status" value="1"/>
</dbReference>
<feature type="domain" description="VTT" evidence="2">
    <location>
        <begin position="60"/>
        <end position="157"/>
    </location>
</feature>
<keyword evidence="1" id="KW-1133">Transmembrane helix</keyword>
<feature type="transmembrane region" description="Helical" evidence="1">
    <location>
        <begin position="176"/>
        <end position="196"/>
    </location>
</feature>
<gene>
    <name evidence="3" type="ordered locus">Dvul_1314</name>
</gene>
<accession>A0A0H3A8E8</accession>
<proteinExistence type="predicted"/>
<keyword evidence="1" id="KW-0472">Membrane</keyword>
<evidence type="ECO:0000313" key="3">
    <source>
        <dbReference type="EMBL" id="ABM28332.1"/>
    </source>
</evidence>
<dbReference type="GO" id="GO:0005886">
    <property type="term" value="C:plasma membrane"/>
    <property type="evidence" value="ECO:0007669"/>
    <property type="project" value="TreeGrafter"/>
</dbReference>
<feature type="transmembrane region" description="Helical" evidence="1">
    <location>
        <begin position="59"/>
        <end position="82"/>
    </location>
</feature>
<dbReference type="InterPro" id="IPR032816">
    <property type="entry name" value="VTT_dom"/>
</dbReference>
<evidence type="ECO:0000259" key="2">
    <source>
        <dbReference type="Pfam" id="PF09335"/>
    </source>
</evidence>
<feature type="transmembrane region" description="Helical" evidence="1">
    <location>
        <begin position="21"/>
        <end position="39"/>
    </location>
</feature>